<proteinExistence type="predicted"/>
<dbReference type="InterPro" id="IPR038441">
    <property type="entry name" value="THAP_Znf_sf"/>
</dbReference>
<evidence type="ECO:0000256" key="2">
    <source>
        <dbReference type="ARBA" id="ARBA00022771"/>
    </source>
</evidence>
<gene>
    <name evidence="9" type="primary">LOC107066462</name>
</gene>
<keyword evidence="1" id="KW-0479">Metal-binding</keyword>
<reference evidence="9" key="1">
    <citation type="submission" date="2025-08" db="UniProtKB">
        <authorList>
            <consortium name="RefSeq"/>
        </authorList>
    </citation>
    <scope>IDENTIFICATION</scope>
    <source>
        <tissue evidence="9">Whole body</tissue>
    </source>
</reference>
<dbReference type="GeneID" id="107066462"/>
<evidence type="ECO:0000256" key="6">
    <source>
        <dbReference type="SAM" id="Coils"/>
    </source>
</evidence>
<keyword evidence="4 5" id="KW-0238">DNA-binding</keyword>
<name>A0ABM1I8Q8_POLDO</name>
<keyword evidence="2 5" id="KW-0863">Zinc-finger</keyword>
<dbReference type="Pfam" id="PF05485">
    <property type="entry name" value="THAP"/>
    <property type="match status" value="1"/>
</dbReference>
<protein>
    <submittedName>
        <fullName evidence="9">Uncharacterized protein LOC107066462 isoform X2</fullName>
    </submittedName>
</protein>
<evidence type="ECO:0000256" key="4">
    <source>
        <dbReference type="ARBA" id="ARBA00023125"/>
    </source>
</evidence>
<sequence>MGKCCAVSGCLSGRKASENLGKVALFKAPKDVKMLSKWSSALGKELKNTSFVCELHFNPKDVIKSNQEILKDETILETQPLRKNWSWTVIKDSYILLSYINLILELVCHVKIYKNLKVTIENAKTNILIDKNVNISSIDCVWQLLSSLENSFFCSGTGYDEKKCSLLCTGVLLADERYKKQMKEYRCINCRKLRHLIQRRKNKTIDYKARWINVKNHLILELRKLNRVLQQNKSLKEELLKLQKQCAEIKGEILSEKIADLPALQQQTVRNCLIAAKAKGAKQRRYSVEWVNECLLMNAKSSSLYEYIRKKNILPLPCKDTLMRYVQNINNKKKIIIK</sequence>
<feature type="coiled-coil region" evidence="6">
    <location>
        <begin position="225"/>
        <end position="252"/>
    </location>
</feature>
<evidence type="ECO:0000256" key="1">
    <source>
        <dbReference type="ARBA" id="ARBA00022723"/>
    </source>
</evidence>
<dbReference type="InterPro" id="IPR006612">
    <property type="entry name" value="THAP_Znf"/>
</dbReference>
<evidence type="ECO:0000256" key="5">
    <source>
        <dbReference type="PROSITE-ProRule" id="PRU00309"/>
    </source>
</evidence>
<keyword evidence="6" id="KW-0175">Coiled coil</keyword>
<organism evidence="8 9">
    <name type="scientific">Polistes dominula</name>
    <name type="common">European paper wasp</name>
    <name type="synonym">Vespa dominula</name>
    <dbReference type="NCBI Taxonomy" id="743375"/>
    <lineage>
        <taxon>Eukaryota</taxon>
        <taxon>Metazoa</taxon>
        <taxon>Ecdysozoa</taxon>
        <taxon>Arthropoda</taxon>
        <taxon>Hexapoda</taxon>
        <taxon>Insecta</taxon>
        <taxon>Pterygota</taxon>
        <taxon>Neoptera</taxon>
        <taxon>Endopterygota</taxon>
        <taxon>Hymenoptera</taxon>
        <taxon>Apocrita</taxon>
        <taxon>Aculeata</taxon>
        <taxon>Vespoidea</taxon>
        <taxon>Vespidae</taxon>
        <taxon>Polistinae</taxon>
        <taxon>Polistini</taxon>
        <taxon>Polistes</taxon>
    </lineage>
</organism>
<evidence type="ECO:0000259" key="7">
    <source>
        <dbReference type="PROSITE" id="PS50950"/>
    </source>
</evidence>
<feature type="domain" description="THAP-type" evidence="7">
    <location>
        <begin position="1"/>
        <end position="79"/>
    </location>
</feature>
<dbReference type="Proteomes" id="UP000694924">
    <property type="component" value="Unplaced"/>
</dbReference>
<accession>A0ABM1I8Q8</accession>
<keyword evidence="3" id="KW-0862">Zinc</keyword>
<dbReference type="PROSITE" id="PS50950">
    <property type="entry name" value="ZF_THAP"/>
    <property type="match status" value="1"/>
</dbReference>
<dbReference type="Gene3D" id="6.20.210.20">
    <property type="entry name" value="THAP domain"/>
    <property type="match status" value="1"/>
</dbReference>
<evidence type="ECO:0000313" key="9">
    <source>
        <dbReference type="RefSeq" id="XP_015176595.1"/>
    </source>
</evidence>
<dbReference type="RefSeq" id="XP_015176595.1">
    <property type="nucleotide sequence ID" value="XM_015321109.1"/>
</dbReference>
<evidence type="ECO:0000256" key="3">
    <source>
        <dbReference type="ARBA" id="ARBA00022833"/>
    </source>
</evidence>
<dbReference type="SUPFAM" id="SSF57716">
    <property type="entry name" value="Glucocorticoid receptor-like (DNA-binding domain)"/>
    <property type="match status" value="1"/>
</dbReference>
<keyword evidence="8" id="KW-1185">Reference proteome</keyword>
<evidence type="ECO:0000313" key="8">
    <source>
        <dbReference type="Proteomes" id="UP000694924"/>
    </source>
</evidence>